<feature type="region of interest" description="Disordered" evidence="1">
    <location>
        <begin position="75"/>
        <end position="94"/>
    </location>
</feature>
<proteinExistence type="predicted"/>
<comment type="caution">
    <text evidence="2">The sequence shown here is derived from an EMBL/GenBank/DDBJ whole genome shotgun (WGS) entry which is preliminary data.</text>
</comment>
<dbReference type="EMBL" id="MOBQ01000006">
    <property type="protein sequence ID" value="RON50479.1"/>
    <property type="molecule type" value="Genomic_DNA"/>
</dbReference>
<gene>
    <name evidence="2" type="ORF">BK666_04955</name>
</gene>
<organism evidence="2 3">
    <name type="scientific">Pseudomonas frederiksbergensis</name>
    <dbReference type="NCBI Taxonomy" id="104087"/>
    <lineage>
        <taxon>Bacteria</taxon>
        <taxon>Pseudomonadati</taxon>
        <taxon>Pseudomonadota</taxon>
        <taxon>Gammaproteobacteria</taxon>
        <taxon>Pseudomonadales</taxon>
        <taxon>Pseudomonadaceae</taxon>
        <taxon>Pseudomonas</taxon>
    </lineage>
</organism>
<protein>
    <recommendedName>
        <fullName evidence="4">Transposase</fullName>
    </recommendedName>
</protein>
<evidence type="ECO:0000313" key="3">
    <source>
        <dbReference type="Proteomes" id="UP000285349"/>
    </source>
</evidence>
<dbReference type="AlphaFoldDB" id="A0A423KDQ1"/>
<reference evidence="2 3" key="1">
    <citation type="submission" date="2016-10" db="EMBL/GenBank/DDBJ databases">
        <title>Comparative genome analysis of multiple Pseudomonas spp. focuses on biocontrol and plant growth promoting traits.</title>
        <authorList>
            <person name="Tao X.-Y."/>
            <person name="Taylor C.G."/>
        </authorList>
    </citation>
    <scope>NUCLEOTIDE SEQUENCE [LARGE SCALE GENOMIC DNA]</scope>
    <source>
        <strain evidence="2 3">37A10</strain>
    </source>
</reference>
<evidence type="ECO:0000313" key="2">
    <source>
        <dbReference type="EMBL" id="RON50479.1"/>
    </source>
</evidence>
<evidence type="ECO:0008006" key="4">
    <source>
        <dbReference type="Google" id="ProtNLM"/>
    </source>
</evidence>
<evidence type="ECO:0000256" key="1">
    <source>
        <dbReference type="SAM" id="MobiDB-lite"/>
    </source>
</evidence>
<name>A0A423KDQ1_9PSED</name>
<accession>A0A423KDQ1</accession>
<feature type="compositionally biased region" description="Polar residues" evidence="1">
    <location>
        <begin position="80"/>
        <end position="94"/>
    </location>
</feature>
<dbReference type="Proteomes" id="UP000285349">
    <property type="component" value="Unassembled WGS sequence"/>
</dbReference>
<sequence length="121" mass="13649">MILDAATRRDRSFTQGKVKARMQRIEQSIDRYLAAMDSADRATPEVAEAKAERLKEQIETLKKQMQKLKEIEAQLHDSPDQQISVTDPDAQTTSTRAVAPYEFRPGKSAETSAMALDPRRS</sequence>